<dbReference type="Gene3D" id="3.60.40.10">
    <property type="entry name" value="PPM-type phosphatase domain"/>
    <property type="match status" value="1"/>
</dbReference>
<evidence type="ECO:0000256" key="1">
    <source>
        <dbReference type="ARBA" id="ARBA00022801"/>
    </source>
</evidence>
<dbReference type="Pfam" id="PF07228">
    <property type="entry name" value="SpoIIE"/>
    <property type="match status" value="1"/>
</dbReference>
<reference evidence="3 4" key="1">
    <citation type="submission" date="2015-07" db="EMBL/GenBank/DDBJ databases">
        <title>Genome sequencing of Kibdelosporangium phytohabitans.</title>
        <authorList>
            <person name="Qin S."/>
            <person name="Xing K."/>
        </authorList>
    </citation>
    <scope>NUCLEOTIDE SEQUENCE [LARGE SCALE GENOMIC DNA]</scope>
    <source>
        <strain evidence="3 4">KLBMP1111</strain>
    </source>
</reference>
<dbReference type="AlphaFoldDB" id="A0A0N9I6J0"/>
<dbReference type="GO" id="GO:0016791">
    <property type="term" value="F:phosphatase activity"/>
    <property type="evidence" value="ECO:0007669"/>
    <property type="project" value="TreeGrafter"/>
</dbReference>
<evidence type="ECO:0000313" key="4">
    <source>
        <dbReference type="Proteomes" id="UP000063699"/>
    </source>
</evidence>
<keyword evidence="1" id="KW-0378">Hydrolase</keyword>
<organism evidence="3 4">
    <name type="scientific">Kibdelosporangium phytohabitans</name>
    <dbReference type="NCBI Taxonomy" id="860235"/>
    <lineage>
        <taxon>Bacteria</taxon>
        <taxon>Bacillati</taxon>
        <taxon>Actinomycetota</taxon>
        <taxon>Actinomycetes</taxon>
        <taxon>Pseudonocardiales</taxon>
        <taxon>Pseudonocardiaceae</taxon>
        <taxon>Kibdelosporangium</taxon>
    </lineage>
</organism>
<dbReference type="SMART" id="SM00331">
    <property type="entry name" value="PP2C_SIG"/>
    <property type="match status" value="1"/>
</dbReference>
<dbReference type="InterPro" id="IPR001932">
    <property type="entry name" value="PPM-type_phosphatase-like_dom"/>
</dbReference>
<dbReference type="RefSeq" id="WP_054293708.1">
    <property type="nucleotide sequence ID" value="NZ_CP012752.1"/>
</dbReference>
<feature type="domain" description="PPM-type phosphatase" evidence="2">
    <location>
        <begin position="178"/>
        <end position="390"/>
    </location>
</feature>
<dbReference type="Proteomes" id="UP000063699">
    <property type="component" value="Chromosome"/>
</dbReference>
<gene>
    <name evidence="3" type="ORF">AOZ06_37465</name>
</gene>
<dbReference type="PANTHER" id="PTHR43156:SF2">
    <property type="entry name" value="STAGE II SPORULATION PROTEIN E"/>
    <property type="match status" value="1"/>
</dbReference>
<dbReference type="InterPro" id="IPR052016">
    <property type="entry name" value="Bact_Sigma-Reg"/>
</dbReference>
<proteinExistence type="predicted"/>
<evidence type="ECO:0000313" key="3">
    <source>
        <dbReference type="EMBL" id="ALG11812.1"/>
    </source>
</evidence>
<dbReference type="KEGG" id="kphy:AOZ06_37465"/>
<dbReference type="STRING" id="860235.AOZ06_37465"/>
<protein>
    <recommendedName>
        <fullName evidence="2">PPM-type phosphatase domain-containing protein</fullName>
    </recommendedName>
</protein>
<dbReference type="OrthoDB" id="108143at2"/>
<dbReference type="EMBL" id="CP012752">
    <property type="protein sequence ID" value="ALG11812.1"/>
    <property type="molecule type" value="Genomic_DNA"/>
</dbReference>
<keyword evidence="4" id="KW-1185">Reference proteome</keyword>
<dbReference type="InterPro" id="IPR036457">
    <property type="entry name" value="PPM-type-like_dom_sf"/>
</dbReference>
<dbReference type="PANTHER" id="PTHR43156">
    <property type="entry name" value="STAGE II SPORULATION PROTEIN E-RELATED"/>
    <property type="match status" value="1"/>
</dbReference>
<sequence length="396" mass="42704">MTVVTTLPDVRERLRAACDRYSIPLETRGRLVVAVTAVAKSLLTKRIPVELGERVEAEQLVVSLRAPMAARPDTLPLMPEHGPGGTFTWRIPISTVIPAPSRPVADETAFEQELMAALAHADAVERQQKDLKHELAETNSGVLAMYVELEKRDEQLRRSHAVIFRQLEDALRPQAPSVPGVGLAVHYAPADADAPTGGDLFDWFVLPDGMLHITVVDAVGHGVASTRDALDVTHAIRTLALEGHPLAQLIGRAAETLGGVFPRLMATALVARIDPSNGRFQLANGGHPPALLLGRSGACFIQIEGRGVGFPLPGSVVVHTGHLETGDVLLLYTDGLTECRGSITDGEQRLVKAALRHKSPDLDAMTSAIVADIHEDRRYADDTLLITVRYGRRPSA</sequence>
<evidence type="ECO:0000259" key="2">
    <source>
        <dbReference type="SMART" id="SM00331"/>
    </source>
</evidence>
<name>A0A0N9I6J0_9PSEU</name>
<accession>A0A0N9I6J0</accession>
<dbReference type="SUPFAM" id="SSF81606">
    <property type="entry name" value="PP2C-like"/>
    <property type="match status" value="1"/>
</dbReference>